<comment type="similarity">
    <text evidence="2">Belongs to the UPF0382 family.</text>
</comment>
<gene>
    <name evidence="8" type="ORF">GCM10007036_04610</name>
</gene>
<feature type="transmembrane region" description="Helical" evidence="6">
    <location>
        <begin position="66"/>
        <end position="89"/>
    </location>
</feature>
<comment type="caution">
    <text evidence="8">The sequence shown here is derived from an EMBL/GenBank/DDBJ whole genome shotgun (WGS) entry which is preliminary data.</text>
</comment>
<reference evidence="8" key="2">
    <citation type="submission" date="2020-09" db="EMBL/GenBank/DDBJ databases">
        <authorList>
            <person name="Sun Q."/>
            <person name="Zhou Y."/>
        </authorList>
    </citation>
    <scope>NUCLEOTIDE SEQUENCE</scope>
    <source>
        <strain evidence="8">CGMCC 1.12214</strain>
    </source>
</reference>
<feature type="chain" id="PRO_5036722634" description="DUF423 domain-containing protein" evidence="7">
    <location>
        <begin position="24"/>
        <end position="122"/>
    </location>
</feature>
<sequence>MSPGPRVLVALAGVGGCAGVALAAASAHIGGPNLATAAYFLLFHAPALLGVALAADLTTLPRRPTLAAGALLALGVALFSGALALGALAEWRPVPMAAPTGGFLLMGGWLLLAGNAVFARAR</sequence>
<feature type="transmembrane region" description="Helical" evidence="6">
    <location>
        <begin position="33"/>
        <end position="54"/>
    </location>
</feature>
<dbReference type="AlphaFoldDB" id="A0A917I4K0"/>
<keyword evidence="3 6" id="KW-0812">Transmembrane</keyword>
<evidence type="ECO:0000256" key="6">
    <source>
        <dbReference type="SAM" id="Phobius"/>
    </source>
</evidence>
<proteinExistence type="inferred from homology"/>
<dbReference type="Pfam" id="PF04241">
    <property type="entry name" value="DUF423"/>
    <property type="match status" value="1"/>
</dbReference>
<keyword evidence="7" id="KW-0732">Signal</keyword>
<keyword evidence="4 6" id="KW-1133">Transmembrane helix</keyword>
<feature type="signal peptide" evidence="7">
    <location>
        <begin position="1"/>
        <end position="23"/>
    </location>
</feature>
<keyword evidence="9" id="KW-1185">Reference proteome</keyword>
<evidence type="ECO:0000256" key="4">
    <source>
        <dbReference type="ARBA" id="ARBA00022989"/>
    </source>
</evidence>
<evidence type="ECO:0000256" key="3">
    <source>
        <dbReference type="ARBA" id="ARBA00022692"/>
    </source>
</evidence>
<evidence type="ECO:0000313" key="9">
    <source>
        <dbReference type="Proteomes" id="UP000603912"/>
    </source>
</evidence>
<dbReference type="EMBL" id="BMES01000001">
    <property type="protein sequence ID" value="GGH08871.1"/>
    <property type="molecule type" value="Genomic_DNA"/>
</dbReference>
<dbReference type="PANTHER" id="PTHR43461:SF1">
    <property type="entry name" value="TRANSMEMBRANE PROTEIN 256"/>
    <property type="match status" value="1"/>
</dbReference>
<evidence type="ECO:0008006" key="10">
    <source>
        <dbReference type="Google" id="ProtNLM"/>
    </source>
</evidence>
<keyword evidence="5 6" id="KW-0472">Membrane</keyword>
<evidence type="ECO:0000313" key="8">
    <source>
        <dbReference type="EMBL" id="GGH08871.1"/>
    </source>
</evidence>
<feature type="transmembrane region" description="Helical" evidence="6">
    <location>
        <begin position="101"/>
        <end position="119"/>
    </location>
</feature>
<evidence type="ECO:0000256" key="5">
    <source>
        <dbReference type="ARBA" id="ARBA00023136"/>
    </source>
</evidence>
<name>A0A917I4K0_9HYPH</name>
<dbReference type="Proteomes" id="UP000603912">
    <property type="component" value="Unassembled WGS sequence"/>
</dbReference>
<organism evidence="8 9">
    <name type="scientific">Alsobacter metallidurans</name>
    <dbReference type="NCBI Taxonomy" id="340221"/>
    <lineage>
        <taxon>Bacteria</taxon>
        <taxon>Pseudomonadati</taxon>
        <taxon>Pseudomonadota</taxon>
        <taxon>Alphaproteobacteria</taxon>
        <taxon>Hyphomicrobiales</taxon>
        <taxon>Alsobacteraceae</taxon>
        <taxon>Alsobacter</taxon>
    </lineage>
</organism>
<evidence type="ECO:0000256" key="7">
    <source>
        <dbReference type="SAM" id="SignalP"/>
    </source>
</evidence>
<evidence type="ECO:0000256" key="1">
    <source>
        <dbReference type="ARBA" id="ARBA00004141"/>
    </source>
</evidence>
<comment type="subcellular location">
    <subcellularLocation>
        <location evidence="1">Membrane</location>
        <topology evidence="1">Multi-pass membrane protein</topology>
    </subcellularLocation>
</comment>
<dbReference type="RefSeq" id="WP_188516115.1">
    <property type="nucleotide sequence ID" value="NZ_BMES01000001.1"/>
</dbReference>
<dbReference type="PROSITE" id="PS51257">
    <property type="entry name" value="PROKAR_LIPOPROTEIN"/>
    <property type="match status" value="1"/>
</dbReference>
<dbReference type="GO" id="GO:0016020">
    <property type="term" value="C:membrane"/>
    <property type="evidence" value="ECO:0007669"/>
    <property type="project" value="UniProtKB-SubCell"/>
</dbReference>
<reference evidence="8" key="1">
    <citation type="journal article" date="2014" name="Int. J. Syst. Evol. Microbiol.">
        <title>Complete genome sequence of Corynebacterium casei LMG S-19264T (=DSM 44701T), isolated from a smear-ripened cheese.</title>
        <authorList>
            <consortium name="US DOE Joint Genome Institute (JGI-PGF)"/>
            <person name="Walter F."/>
            <person name="Albersmeier A."/>
            <person name="Kalinowski J."/>
            <person name="Ruckert C."/>
        </authorList>
    </citation>
    <scope>NUCLEOTIDE SEQUENCE</scope>
    <source>
        <strain evidence="8">CGMCC 1.12214</strain>
    </source>
</reference>
<dbReference type="InterPro" id="IPR006696">
    <property type="entry name" value="DUF423"/>
</dbReference>
<protein>
    <recommendedName>
        <fullName evidence="10">DUF423 domain-containing protein</fullName>
    </recommendedName>
</protein>
<accession>A0A917I4K0</accession>
<dbReference type="PANTHER" id="PTHR43461">
    <property type="entry name" value="TRANSMEMBRANE PROTEIN 256"/>
    <property type="match status" value="1"/>
</dbReference>
<evidence type="ECO:0000256" key="2">
    <source>
        <dbReference type="ARBA" id="ARBA00009694"/>
    </source>
</evidence>